<keyword evidence="2 5" id="KW-0378">Hydrolase</keyword>
<dbReference type="GO" id="GO:0005975">
    <property type="term" value="P:carbohydrate metabolic process"/>
    <property type="evidence" value="ECO:0007669"/>
    <property type="project" value="InterPro"/>
</dbReference>
<feature type="domain" description="PA14" evidence="4">
    <location>
        <begin position="238"/>
        <end position="386"/>
    </location>
</feature>
<feature type="chain" id="PRO_5031288270" evidence="3">
    <location>
        <begin position="23"/>
        <end position="970"/>
    </location>
</feature>
<dbReference type="EMBL" id="JACHWZ010000017">
    <property type="protein sequence ID" value="MBB3062518.1"/>
    <property type="molecule type" value="Genomic_DNA"/>
</dbReference>
<reference evidence="5 6" key="1">
    <citation type="submission" date="2020-08" db="EMBL/GenBank/DDBJ databases">
        <title>Genomic Encyclopedia of Type Strains, Phase III (KMG-III): the genomes of soil and plant-associated and newly described type strains.</title>
        <authorList>
            <person name="Whitman W."/>
        </authorList>
    </citation>
    <scope>NUCLEOTIDE SEQUENCE [LARGE SCALE GENOMIC DNA]</scope>
    <source>
        <strain evidence="5 6">CECT 8799</strain>
    </source>
</reference>
<dbReference type="Pfam" id="PF17137">
    <property type="entry name" value="DUF5110"/>
    <property type="match status" value="1"/>
</dbReference>
<keyword evidence="6" id="KW-1185">Reference proteome</keyword>
<dbReference type="InterPro" id="IPR000322">
    <property type="entry name" value="Glyco_hydro_31_TIM"/>
</dbReference>
<name>A0A7W4ZA52_9GAMM</name>
<dbReference type="InterPro" id="IPR051816">
    <property type="entry name" value="Glycosyl_Hydrolase_31"/>
</dbReference>
<dbReference type="Gene3D" id="2.60.120.380">
    <property type="match status" value="1"/>
</dbReference>
<dbReference type="Pfam" id="PF01055">
    <property type="entry name" value="Glyco_hydro_31_2nd"/>
    <property type="match status" value="1"/>
</dbReference>
<evidence type="ECO:0000256" key="2">
    <source>
        <dbReference type="RuleBase" id="RU361185"/>
    </source>
</evidence>
<dbReference type="Pfam" id="PF21365">
    <property type="entry name" value="Glyco_hydro_31_3rd"/>
    <property type="match status" value="1"/>
</dbReference>
<sequence length="970" mass="109727">MQKPKMSIRPLLALALFPWLYACDGTPKEPESTAKNWQQTADGAVVELADGEFKRVRLQVIDNDIIRVTATPQTSFANLPDNLMVIAEPQKTEFSVAQSNGHLVIKTEEISAEVSLANGAVQFKDAQGEVLLAEAERSLAPVQNDPGPVDADSYGIRQQFQPLPDEAFYGLGQQQDGRVDYAGKNIELTTYNLEITIPYLVSSRNYGLLWNNNGITRLGDPQPPQPLSAAFELYDAEGNKGGLTARYYDGDELKVERAVADLDYQFLSHASVREIPLPEEVQDAKNLRIEWEGSISPKTSGEHEFKMYSSGYAKLSLNGELLLDRWRMNWNPWYHNAEVDLQANKKYPLSLDWTPQGGYFRLLQHAPLPAAEKQRLSFASDTGKAVDYYFVAGDSKDDVISGYRELTGKATMLPKWAFGFWQSRERYKSQDELLGALEEYRKRKIPIDNIVLDWSYWPQDAWGSHDFDSEHFPEPKAMVDRVHELNANIMISVWPKFYPTTEHYKTLNAKGCMFNKNIEEENLDWIGSGYLNSFYDAYNPECREIYWGQIRDKLNTLGFDAWWLDAVEPDIHSNLSFEHRKDLISPNALGTGAEVFNAYALPHAETVYKGERETDGHKRSFILTRSGFGGIQRTGSAIWSGDVVSRWSNLKEQIAAGVGVGMAGMPYWTFDIGGFTPEDRYRYNGDVTVGHYSQMDPAQQQEWQEINLRWFQFGAFTPLFRAHGQNPYREIYNVADEGSETYESMVWYTQLRYRLMPYIYTLAGDAHHKDGTMMRGLPMDFGGDPKVRDINTQYMFGPSLLVNPIYEYGARSRDVYLPASSDWYDFYSGKKYRGGQSIDAEAPYARMPLFVKAGSILPTGPAIQHTGESLNAPLTINVYAGADGSFEIYEDDGLSYGYENGQWSRIPLSYDDATGTLTIGERIGSFEGMAEKRQIKVRWITEGQSATDFDAEPAEAVEYNGEKLVLKKSA</sequence>
<feature type="signal peptide" evidence="3">
    <location>
        <begin position="1"/>
        <end position="22"/>
    </location>
</feature>
<dbReference type="RefSeq" id="WP_183461879.1">
    <property type="nucleotide sequence ID" value="NZ_JACHWZ010000017.1"/>
</dbReference>
<dbReference type="SUPFAM" id="SSF56988">
    <property type="entry name" value="Anthrax protective antigen"/>
    <property type="match status" value="1"/>
</dbReference>
<dbReference type="SUPFAM" id="SSF51011">
    <property type="entry name" value="Glycosyl hydrolase domain"/>
    <property type="match status" value="1"/>
</dbReference>
<gene>
    <name evidence="5" type="ORF">FHS09_003367</name>
</gene>
<dbReference type="Gene3D" id="2.60.40.1180">
    <property type="entry name" value="Golgi alpha-mannosidase II"/>
    <property type="match status" value="2"/>
</dbReference>
<dbReference type="Proteomes" id="UP000535937">
    <property type="component" value="Unassembled WGS sequence"/>
</dbReference>
<dbReference type="SUPFAM" id="SSF51445">
    <property type="entry name" value="(Trans)glycosidases"/>
    <property type="match status" value="1"/>
</dbReference>
<dbReference type="Gene3D" id="2.60.40.1760">
    <property type="entry name" value="glycosyl hydrolase (family 31)"/>
    <property type="match status" value="1"/>
</dbReference>
<dbReference type="InterPro" id="IPR048395">
    <property type="entry name" value="Glyco_hydro_31_C"/>
</dbReference>
<keyword evidence="2 5" id="KW-0326">Glycosidase</keyword>
<evidence type="ECO:0000313" key="5">
    <source>
        <dbReference type="EMBL" id="MBB3062518.1"/>
    </source>
</evidence>
<dbReference type="InterPro" id="IPR011013">
    <property type="entry name" value="Gal_mutarotase_sf_dom"/>
</dbReference>
<comment type="similarity">
    <text evidence="1 2">Belongs to the glycosyl hydrolase 31 family.</text>
</comment>
<evidence type="ECO:0000259" key="4">
    <source>
        <dbReference type="PROSITE" id="PS51820"/>
    </source>
</evidence>
<keyword evidence="3" id="KW-0732">Signal</keyword>
<accession>A0A7W4ZA52</accession>
<dbReference type="InterPro" id="IPR013780">
    <property type="entry name" value="Glyco_hydro_b"/>
</dbReference>
<dbReference type="PROSITE" id="PS51820">
    <property type="entry name" value="PA14"/>
    <property type="match status" value="1"/>
</dbReference>
<evidence type="ECO:0000256" key="1">
    <source>
        <dbReference type="ARBA" id="ARBA00007806"/>
    </source>
</evidence>
<dbReference type="InterPro" id="IPR011658">
    <property type="entry name" value="PA14_dom"/>
</dbReference>
<organism evidence="5 6">
    <name type="scientific">Microbulbifer rhizosphaerae</name>
    <dbReference type="NCBI Taxonomy" id="1562603"/>
    <lineage>
        <taxon>Bacteria</taxon>
        <taxon>Pseudomonadati</taxon>
        <taxon>Pseudomonadota</taxon>
        <taxon>Gammaproteobacteria</taxon>
        <taxon>Cellvibrionales</taxon>
        <taxon>Microbulbiferaceae</taxon>
        <taxon>Microbulbifer</taxon>
    </lineage>
</organism>
<dbReference type="SUPFAM" id="SSF74650">
    <property type="entry name" value="Galactose mutarotase-like"/>
    <property type="match status" value="1"/>
</dbReference>
<dbReference type="Pfam" id="PF13802">
    <property type="entry name" value="Gal_mutarotas_2"/>
    <property type="match status" value="1"/>
</dbReference>
<evidence type="ECO:0000313" key="6">
    <source>
        <dbReference type="Proteomes" id="UP000535937"/>
    </source>
</evidence>
<dbReference type="InterPro" id="IPR017853">
    <property type="entry name" value="GH"/>
</dbReference>
<dbReference type="PROSITE" id="PS51257">
    <property type="entry name" value="PROKAR_LIPOPROTEIN"/>
    <property type="match status" value="1"/>
</dbReference>
<dbReference type="GO" id="GO:0061634">
    <property type="term" value="F:alpha-D-xyloside xylohydrolase"/>
    <property type="evidence" value="ECO:0007669"/>
    <property type="project" value="UniProtKB-EC"/>
</dbReference>
<proteinExistence type="inferred from homology"/>
<dbReference type="Gene3D" id="3.20.20.80">
    <property type="entry name" value="Glycosidases"/>
    <property type="match status" value="1"/>
</dbReference>
<dbReference type="EC" id="3.2.1.177" evidence="5"/>
<dbReference type="InterPro" id="IPR025887">
    <property type="entry name" value="Glyco_hydro_31_N_dom"/>
</dbReference>
<protein>
    <submittedName>
        <fullName evidence="5">Alpha-D-xyloside xylohydrolase</fullName>
        <ecNumber evidence="5">3.2.1.177</ecNumber>
    </submittedName>
</protein>
<dbReference type="GO" id="GO:0030246">
    <property type="term" value="F:carbohydrate binding"/>
    <property type="evidence" value="ECO:0007669"/>
    <property type="project" value="InterPro"/>
</dbReference>
<dbReference type="Pfam" id="PF07691">
    <property type="entry name" value="PA14"/>
    <property type="match status" value="1"/>
</dbReference>
<evidence type="ECO:0000256" key="3">
    <source>
        <dbReference type="SAM" id="SignalP"/>
    </source>
</evidence>
<dbReference type="PANTHER" id="PTHR43863">
    <property type="entry name" value="HYDROLASE, PUTATIVE (AFU_ORTHOLOGUE AFUA_1G03140)-RELATED"/>
    <property type="match status" value="1"/>
</dbReference>
<dbReference type="SMART" id="SM00758">
    <property type="entry name" value="PA14"/>
    <property type="match status" value="1"/>
</dbReference>
<dbReference type="CDD" id="cd06591">
    <property type="entry name" value="GH31_xylosidase_XylS"/>
    <property type="match status" value="1"/>
</dbReference>
<dbReference type="AlphaFoldDB" id="A0A7W4ZA52"/>
<dbReference type="InterPro" id="IPR037524">
    <property type="entry name" value="PA14/GLEYA"/>
</dbReference>
<dbReference type="PANTHER" id="PTHR43863:SF2">
    <property type="entry name" value="MALTASE-GLUCOAMYLASE"/>
    <property type="match status" value="1"/>
</dbReference>
<comment type="caution">
    <text evidence="5">The sequence shown here is derived from an EMBL/GenBank/DDBJ whole genome shotgun (WGS) entry which is preliminary data.</text>
</comment>
<dbReference type="InterPro" id="IPR033403">
    <property type="entry name" value="DUF5110"/>
</dbReference>
<dbReference type="CDD" id="cd14752">
    <property type="entry name" value="GH31_N"/>
    <property type="match status" value="1"/>
</dbReference>